<keyword evidence="2" id="KW-0964">Secreted</keyword>
<keyword evidence="6" id="KW-1133">Transmembrane helix</keyword>
<feature type="compositionally biased region" description="Acidic residues" evidence="5">
    <location>
        <begin position="118"/>
        <end position="137"/>
    </location>
</feature>
<dbReference type="EMBL" id="WOYG01000001">
    <property type="protein sequence ID" value="NLV09557.1"/>
    <property type="molecule type" value="Genomic_DNA"/>
</dbReference>
<gene>
    <name evidence="7" type="ORF">GOC74_06405</name>
</gene>
<evidence type="ECO:0000256" key="6">
    <source>
        <dbReference type="SAM" id="Phobius"/>
    </source>
</evidence>
<dbReference type="AlphaFoldDB" id="A0A847UBF1"/>
<accession>A0A847UBF1</accession>
<feature type="region of interest" description="Disordered" evidence="5">
    <location>
        <begin position="64"/>
        <end position="138"/>
    </location>
</feature>
<feature type="compositionally biased region" description="Polar residues" evidence="5">
    <location>
        <begin position="89"/>
        <end position="99"/>
    </location>
</feature>
<dbReference type="SUPFAM" id="SSF55486">
    <property type="entry name" value="Metalloproteases ('zincins'), catalytic domain"/>
    <property type="match status" value="1"/>
</dbReference>
<keyword evidence="4" id="KW-0106">Calcium</keyword>
<dbReference type="InterPro" id="IPR059100">
    <property type="entry name" value="TSP3_bac"/>
</dbReference>
<feature type="transmembrane region" description="Helical" evidence="6">
    <location>
        <begin position="12"/>
        <end position="37"/>
    </location>
</feature>
<evidence type="ECO:0000256" key="1">
    <source>
        <dbReference type="ARBA" id="ARBA00004613"/>
    </source>
</evidence>
<organism evidence="7 8">
    <name type="scientific">Halomicrobium mukohataei</name>
    <dbReference type="NCBI Taxonomy" id="57705"/>
    <lineage>
        <taxon>Archaea</taxon>
        <taxon>Methanobacteriati</taxon>
        <taxon>Methanobacteriota</taxon>
        <taxon>Stenosarchaea group</taxon>
        <taxon>Halobacteria</taxon>
        <taxon>Halobacteriales</taxon>
        <taxon>Haloarculaceae</taxon>
        <taxon>Halomicrobium</taxon>
    </lineage>
</organism>
<evidence type="ECO:0000256" key="4">
    <source>
        <dbReference type="ARBA" id="ARBA00022837"/>
    </source>
</evidence>
<evidence type="ECO:0000313" key="7">
    <source>
        <dbReference type="EMBL" id="NLV09557.1"/>
    </source>
</evidence>
<evidence type="ECO:0000256" key="5">
    <source>
        <dbReference type="SAM" id="MobiDB-lite"/>
    </source>
</evidence>
<dbReference type="Pfam" id="PF18884">
    <property type="entry name" value="TSP3_bac"/>
    <property type="match status" value="2"/>
</dbReference>
<keyword evidence="6" id="KW-0812">Transmembrane</keyword>
<comment type="subcellular location">
    <subcellularLocation>
        <location evidence="1">Secreted</location>
    </subcellularLocation>
</comment>
<evidence type="ECO:0000256" key="2">
    <source>
        <dbReference type="ARBA" id="ARBA00022525"/>
    </source>
</evidence>
<proteinExistence type="predicted"/>
<dbReference type="OrthoDB" id="291824at2157"/>
<keyword evidence="6" id="KW-0472">Membrane</keyword>
<sequence>MASRPRGARRRLAALADAVSVGPIHVVTALLVVAAVASGTLAVSVSDDETQVRPAGGATVAERLADADDAETEGAAARRQSVGGATESDGPTASVNATDTDADGLVDERERRLGTDPTDPDTDGDGIPDGAEVDDALYPDADPLEHDIYVEVDATGENQLSEAAVDLIERTFADAPVENPSGESGIDMHVFVDDGGLESNATVYSTDRPGPRDDMYDFREDHFDASGSAYYYVVLADDVAYDGQPRYVGAGRPGIVAMQTFDAPKLTASLFMHELGHAFGLDGRAEGVDSKTYSTEEYDSVMNYNGLYDQLDYSNGTDGLGRDEWQYVARERHQPGDDR</sequence>
<name>A0A847UBF1_9EURY</name>
<evidence type="ECO:0000313" key="8">
    <source>
        <dbReference type="Proteomes" id="UP000608662"/>
    </source>
</evidence>
<reference evidence="7" key="1">
    <citation type="submission" date="2019-12" db="EMBL/GenBank/DDBJ databases">
        <title>Whole-genome sequence of Halomicrobium mukohataei pws1.</title>
        <authorList>
            <person name="Verma D.K."/>
            <person name="Gopal K."/>
            <person name="Prasad E.S."/>
        </authorList>
    </citation>
    <scope>NUCLEOTIDE SEQUENCE</scope>
    <source>
        <strain evidence="7">Pws1</strain>
    </source>
</reference>
<keyword evidence="3" id="KW-0732">Signal</keyword>
<protein>
    <submittedName>
        <fullName evidence="7">Uncharacterized protein</fullName>
    </submittedName>
</protein>
<evidence type="ECO:0000256" key="3">
    <source>
        <dbReference type="ARBA" id="ARBA00022729"/>
    </source>
</evidence>
<dbReference type="RefSeq" id="WP_170093395.1">
    <property type="nucleotide sequence ID" value="NZ_WOYG01000001.1"/>
</dbReference>
<comment type="caution">
    <text evidence="7">The sequence shown here is derived from an EMBL/GenBank/DDBJ whole genome shotgun (WGS) entry which is preliminary data.</text>
</comment>
<dbReference type="Proteomes" id="UP000608662">
    <property type="component" value="Unassembled WGS sequence"/>
</dbReference>